<dbReference type="SUPFAM" id="SSF48576">
    <property type="entry name" value="Terpenoid synthases"/>
    <property type="match status" value="1"/>
</dbReference>
<dbReference type="PANTHER" id="PTHR31225">
    <property type="entry name" value="OS04G0344100 PROTEIN-RELATED"/>
    <property type="match status" value="1"/>
</dbReference>
<dbReference type="Gene3D" id="1.50.10.130">
    <property type="entry name" value="Terpene synthase, N-terminal domain"/>
    <property type="match status" value="1"/>
</dbReference>
<keyword evidence="4" id="KW-0456">Lyase</keyword>
<evidence type="ECO:0000313" key="8">
    <source>
        <dbReference type="Proteomes" id="UP000230069"/>
    </source>
</evidence>
<dbReference type="InterPro" id="IPR036965">
    <property type="entry name" value="Terpene_synth_N_sf"/>
</dbReference>
<dbReference type="SFLD" id="SFLDS00005">
    <property type="entry name" value="Isoprenoid_Synthase_Type_I"/>
    <property type="match status" value="1"/>
</dbReference>
<dbReference type="Proteomes" id="UP000230069">
    <property type="component" value="Unassembled WGS sequence"/>
</dbReference>
<evidence type="ECO:0000256" key="3">
    <source>
        <dbReference type="ARBA" id="ARBA00022842"/>
    </source>
</evidence>
<gene>
    <name evidence="7" type="ORF">AQUCO_00500385v1</name>
</gene>
<feature type="domain" description="Terpene synthase N-terminal" evidence="5">
    <location>
        <begin position="1"/>
        <end position="119"/>
    </location>
</feature>
<comment type="cofactor">
    <cofactor evidence="1">
        <name>Mg(2+)</name>
        <dbReference type="ChEBI" id="CHEBI:18420"/>
    </cofactor>
</comment>
<dbReference type="InterPro" id="IPR008930">
    <property type="entry name" value="Terpenoid_cyclase/PrenylTrfase"/>
</dbReference>
<dbReference type="GO" id="GO:0000287">
    <property type="term" value="F:magnesium ion binding"/>
    <property type="evidence" value="ECO:0007669"/>
    <property type="project" value="InterPro"/>
</dbReference>
<dbReference type="Gene3D" id="1.10.600.10">
    <property type="entry name" value="Farnesyl Diphosphate Synthase"/>
    <property type="match status" value="1"/>
</dbReference>
<dbReference type="PANTHER" id="PTHR31225:SF0">
    <property type="entry name" value="S-(+)-LINALOOL SYNTHASE, CHLOROPLASTIC"/>
    <property type="match status" value="1"/>
</dbReference>
<dbReference type="SFLD" id="SFLDG01019">
    <property type="entry name" value="Terpene_Cyclase_Like_1_C_Termi"/>
    <property type="match status" value="1"/>
</dbReference>
<keyword evidence="3" id="KW-0460">Magnesium</keyword>
<accession>A0A2G5ERR5</accession>
<dbReference type="InterPro" id="IPR005630">
    <property type="entry name" value="Terpene_synthase_metal-bd"/>
</dbReference>
<keyword evidence="2" id="KW-0479">Metal-binding</keyword>
<dbReference type="InterPro" id="IPR008949">
    <property type="entry name" value="Isoprenoid_synthase_dom_sf"/>
</dbReference>
<evidence type="ECO:0000313" key="7">
    <source>
        <dbReference type="EMBL" id="PIA58419.1"/>
    </source>
</evidence>
<evidence type="ECO:0000259" key="6">
    <source>
        <dbReference type="Pfam" id="PF03936"/>
    </source>
</evidence>
<organism evidence="7 8">
    <name type="scientific">Aquilegia coerulea</name>
    <name type="common">Rocky mountain columbine</name>
    <dbReference type="NCBI Taxonomy" id="218851"/>
    <lineage>
        <taxon>Eukaryota</taxon>
        <taxon>Viridiplantae</taxon>
        <taxon>Streptophyta</taxon>
        <taxon>Embryophyta</taxon>
        <taxon>Tracheophyta</taxon>
        <taxon>Spermatophyta</taxon>
        <taxon>Magnoliopsida</taxon>
        <taxon>Ranunculales</taxon>
        <taxon>Ranunculaceae</taxon>
        <taxon>Thalictroideae</taxon>
        <taxon>Aquilegia</taxon>
    </lineage>
</organism>
<feature type="domain" description="Terpene synthase metal-binding" evidence="6">
    <location>
        <begin position="193"/>
        <end position="430"/>
    </location>
</feature>
<dbReference type="AlphaFoldDB" id="A0A2G5ERR5"/>
<evidence type="ECO:0000256" key="1">
    <source>
        <dbReference type="ARBA" id="ARBA00001946"/>
    </source>
</evidence>
<evidence type="ECO:0000259" key="5">
    <source>
        <dbReference type="Pfam" id="PF01397"/>
    </source>
</evidence>
<dbReference type="Pfam" id="PF01397">
    <property type="entry name" value="Terpene_synth"/>
    <property type="match status" value="1"/>
</dbReference>
<dbReference type="Pfam" id="PF03936">
    <property type="entry name" value="Terpene_synth_C"/>
    <property type="match status" value="1"/>
</dbReference>
<dbReference type="FunCoup" id="A0A2G5ERR5">
    <property type="interactions" value="36"/>
</dbReference>
<name>A0A2G5ERR5_AQUCA</name>
<dbReference type="InParanoid" id="A0A2G5ERR5"/>
<dbReference type="STRING" id="218851.A0A2G5ERR5"/>
<dbReference type="InterPro" id="IPR034741">
    <property type="entry name" value="Terpene_cyclase-like_1_C"/>
</dbReference>
<dbReference type="GO" id="GO:0016102">
    <property type="term" value="P:diterpenoid biosynthetic process"/>
    <property type="evidence" value="ECO:0007669"/>
    <property type="project" value="InterPro"/>
</dbReference>
<dbReference type="SUPFAM" id="SSF48239">
    <property type="entry name" value="Terpenoid cyclases/Protein prenyltransferases"/>
    <property type="match status" value="1"/>
</dbReference>
<reference evidence="7 8" key="1">
    <citation type="submission" date="2017-09" db="EMBL/GenBank/DDBJ databases">
        <title>WGS assembly of Aquilegia coerulea Goldsmith.</title>
        <authorList>
            <person name="Hodges S."/>
            <person name="Kramer E."/>
            <person name="Nordborg M."/>
            <person name="Tomkins J."/>
            <person name="Borevitz J."/>
            <person name="Derieg N."/>
            <person name="Yan J."/>
            <person name="Mihaltcheva S."/>
            <person name="Hayes R.D."/>
            <person name="Rokhsar D."/>
        </authorList>
    </citation>
    <scope>NUCLEOTIDE SEQUENCE [LARGE SCALE GENOMIC DNA]</scope>
    <source>
        <strain evidence="8">cv. Goldsmith</strain>
    </source>
</reference>
<dbReference type="CDD" id="cd00684">
    <property type="entry name" value="Terpene_cyclase_plant_C1"/>
    <property type="match status" value="1"/>
</dbReference>
<proteinExistence type="predicted"/>
<dbReference type="EMBL" id="KZ305022">
    <property type="protein sequence ID" value="PIA58419.1"/>
    <property type="molecule type" value="Genomic_DNA"/>
</dbReference>
<dbReference type="InterPro" id="IPR050148">
    <property type="entry name" value="Terpene_synthase-like"/>
</dbReference>
<protein>
    <submittedName>
        <fullName evidence="7">Uncharacterized protein</fullName>
    </submittedName>
</protein>
<keyword evidence="8" id="KW-1185">Reference proteome</keyword>
<dbReference type="InterPro" id="IPR001906">
    <property type="entry name" value="Terpene_synth_N"/>
</dbReference>
<dbReference type="FunFam" id="1.10.600.10:FF:000007">
    <property type="entry name" value="Isoprene synthase, chloroplastic"/>
    <property type="match status" value="1"/>
</dbReference>
<evidence type="ECO:0000256" key="2">
    <source>
        <dbReference type="ARBA" id="ARBA00022723"/>
    </source>
</evidence>
<sequence length="488" mass="56100">MIDTLQQFAIDYHFQEEIQDVLSRQYRSLVSDGGTFTVANDNNLCNVSLCFRLLRQNGYPVSSDVFKTYMDKHGKFRQQLTNDLSGMTSLYQASHLGMAGEDILDRAYAFTGKYLCDSMPHVGPDQACVITDTLDHPYHMTLTRFNVKNCIKYQERESRTCGFLLQELAKMDFNIVQSLHNSELLQVLSWWEDLGLTGELKFARDQPVKWYMWSVATLADPRYTAERIDLTKSISLIYIMDDIFDVYGTLDQLVLFTEAINRWEVDEQLPYPMKIFLKGLYDITDEISYKILKKHGWNPNNSLRKAWARLCNAFLVEVKWFASGHMPTSEEYLKNGVISSGVHVLCSHIFFLMGQGINDGSVDLLDNVPGLVSYPATILRLWDDLGSAKDENQEGNDASYIDYYMKEHSSSTIDSAREHVFNIISNTWKKLNEEAFSPGPFSLSFRNASLNAARMVRLMYNYDGNQRLPILEKLIKSLLYERIALDDN</sequence>
<evidence type="ECO:0000256" key="4">
    <source>
        <dbReference type="ARBA" id="ARBA00023239"/>
    </source>
</evidence>
<dbReference type="InterPro" id="IPR044814">
    <property type="entry name" value="Terpene_cyclase_plant_C1"/>
</dbReference>
<dbReference type="OrthoDB" id="1921927at2759"/>
<dbReference type="GO" id="GO:0010333">
    <property type="term" value="F:terpene synthase activity"/>
    <property type="evidence" value="ECO:0007669"/>
    <property type="project" value="InterPro"/>
</dbReference>